<dbReference type="InterPro" id="IPR040637">
    <property type="entry name" value="Ribosomal_uL10-like_insert"/>
</dbReference>
<dbReference type="GO" id="GO:0030687">
    <property type="term" value="C:preribosome, large subunit precursor"/>
    <property type="evidence" value="ECO:0007669"/>
    <property type="project" value="TreeGrafter"/>
</dbReference>
<dbReference type="GO" id="GO:0005737">
    <property type="term" value="C:cytoplasm"/>
    <property type="evidence" value="ECO:0007669"/>
    <property type="project" value="UniProtKB-SubCell"/>
</dbReference>
<evidence type="ECO:0000313" key="9">
    <source>
        <dbReference type="Proteomes" id="UP001190700"/>
    </source>
</evidence>
<comment type="subcellular location">
    <subcellularLocation>
        <location evidence="6">Cytoplasm</location>
    </subcellularLocation>
    <subcellularLocation>
        <location evidence="6">Nucleus</location>
        <location evidence="6">Nucleolus</location>
    </subcellularLocation>
</comment>
<dbReference type="InterPro" id="IPR043141">
    <property type="entry name" value="Ribosomal_uL10-like_sf"/>
</dbReference>
<dbReference type="GO" id="GO:0006364">
    <property type="term" value="P:rRNA processing"/>
    <property type="evidence" value="ECO:0007669"/>
    <property type="project" value="TreeGrafter"/>
</dbReference>
<dbReference type="InterPro" id="IPR001790">
    <property type="entry name" value="Ribosomal_uL10"/>
</dbReference>
<dbReference type="Gene3D" id="3.30.70.1730">
    <property type="match status" value="1"/>
</dbReference>
<evidence type="ECO:0000259" key="7">
    <source>
        <dbReference type="Pfam" id="PF17777"/>
    </source>
</evidence>
<organism evidence="8 9">
    <name type="scientific">Cymbomonas tetramitiformis</name>
    <dbReference type="NCBI Taxonomy" id="36881"/>
    <lineage>
        <taxon>Eukaryota</taxon>
        <taxon>Viridiplantae</taxon>
        <taxon>Chlorophyta</taxon>
        <taxon>Pyramimonadophyceae</taxon>
        <taxon>Pyramimonadales</taxon>
        <taxon>Pyramimonadaceae</taxon>
        <taxon>Cymbomonas</taxon>
    </lineage>
</organism>
<evidence type="ECO:0000313" key="8">
    <source>
        <dbReference type="EMBL" id="KAK3271785.1"/>
    </source>
</evidence>
<dbReference type="CDD" id="cd05796">
    <property type="entry name" value="Ribosomal_P0_like"/>
    <property type="match status" value="1"/>
</dbReference>
<dbReference type="FunFam" id="3.30.70.1730:FF:000005">
    <property type="entry name" value="Ribosome assembly factor mrt4"/>
    <property type="match status" value="1"/>
</dbReference>
<gene>
    <name evidence="8" type="ORF">CYMTET_19889</name>
</gene>
<dbReference type="GO" id="GO:0003723">
    <property type="term" value="F:RNA binding"/>
    <property type="evidence" value="ECO:0007669"/>
    <property type="project" value="TreeGrafter"/>
</dbReference>
<dbReference type="GO" id="GO:0005730">
    <property type="term" value="C:nucleolus"/>
    <property type="evidence" value="ECO:0007669"/>
    <property type="project" value="UniProtKB-SubCell"/>
</dbReference>
<dbReference type="PANTHER" id="PTHR45841">
    <property type="entry name" value="MRNA TURNOVER PROTEIN 4 MRTO4"/>
    <property type="match status" value="1"/>
</dbReference>
<evidence type="ECO:0000256" key="5">
    <source>
        <dbReference type="ARBA" id="ARBA00023242"/>
    </source>
</evidence>
<proteinExistence type="inferred from homology"/>
<comment type="subunit">
    <text evidence="6">Associates with the pre-60S ribosomal particle.</text>
</comment>
<dbReference type="EMBL" id="LGRX02009373">
    <property type="protein sequence ID" value="KAK3271785.1"/>
    <property type="molecule type" value="Genomic_DNA"/>
</dbReference>
<evidence type="ECO:0000256" key="1">
    <source>
        <dbReference type="ARBA" id="ARBA00002200"/>
    </source>
</evidence>
<reference evidence="8 9" key="1">
    <citation type="journal article" date="2015" name="Genome Biol. Evol.">
        <title>Comparative Genomics of a Bacterivorous Green Alga Reveals Evolutionary Causalities and Consequences of Phago-Mixotrophic Mode of Nutrition.</title>
        <authorList>
            <person name="Burns J.A."/>
            <person name="Paasch A."/>
            <person name="Narechania A."/>
            <person name="Kim E."/>
        </authorList>
    </citation>
    <scope>NUCLEOTIDE SEQUENCE [LARGE SCALE GENOMIC DNA]</scope>
    <source>
        <strain evidence="8 9">PLY_AMNH</strain>
    </source>
</reference>
<evidence type="ECO:0000256" key="6">
    <source>
        <dbReference type="RuleBase" id="RU364039"/>
    </source>
</evidence>
<keyword evidence="4 6" id="KW-0963">Cytoplasm</keyword>
<sequence length="220" mass="24652">MPKSKRNKVVTLAKTEKKGKDRKVSLIDSVREAIDLYPHLYVFRYKNMRNNAFKNMKDAIKDTSKVFLGSNKVMQVAFGRDQESEYRENLHVVSERLSGFTGVLFTQLSREELVEALTPYEEMDFARAGQTATETITKEAGPLVDGKGDPMAHTIEPKLRQHGMPAKLDRGVVELLAPYKVLPALSHRPHASYPLPALCPAFARSCMPLLGLAKEVRGLP</sequence>
<dbReference type="InterPro" id="IPR033867">
    <property type="entry name" value="Mrt4"/>
</dbReference>
<comment type="function">
    <text evidence="2 6">Component of the ribosome assembly machinery. Nuclear paralog of the ribosomal protein P0, it binds pre-60S subunits at an early stage of assembly in the nucleolus, and is replaced by P0 in cytoplasmic pre-60S subunits and mature 80S ribosomes.</text>
</comment>
<dbReference type="InterPro" id="IPR043164">
    <property type="entry name" value="Ribosomal_uL10-like_insert_sf"/>
</dbReference>
<feature type="domain" description="Large ribosomal subunit protein uL10-like insertion" evidence="7">
    <location>
        <begin position="126"/>
        <end position="182"/>
    </location>
</feature>
<dbReference type="Pfam" id="PF17777">
    <property type="entry name" value="RL10P_insert"/>
    <property type="match status" value="1"/>
</dbReference>
<name>A0AAE0G5S4_9CHLO</name>
<comment type="caution">
    <text evidence="8">The sequence shown here is derived from an EMBL/GenBank/DDBJ whole genome shotgun (WGS) entry which is preliminary data.</text>
</comment>
<dbReference type="GO" id="GO:0000027">
    <property type="term" value="P:ribosomal large subunit assembly"/>
    <property type="evidence" value="ECO:0007669"/>
    <property type="project" value="InterPro"/>
</dbReference>
<dbReference type="PANTHER" id="PTHR45841:SF1">
    <property type="entry name" value="MRNA TURNOVER PROTEIN 4 HOMOLOG"/>
    <property type="match status" value="1"/>
</dbReference>
<evidence type="ECO:0000256" key="2">
    <source>
        <dbReference type="ARBA" id="ARBA00004046"/>
    </source>
</evidence>
<dbReference type="Proteomes" id="UP001190700">
    <property type="component" value="Unassembled WGS sequence"/>
</dbReference>
<comment type="similarity">
    <text evidence="3 6">Belongs to the universal ribosomal protein uL10 family.</text>
</comment>
<dbReference type="GO" id="GO:0000956">
    <property type="term" value="P:nuclear-transcribed mRNA catabolic process"/>
    <property type="evidence" value="ECO:0007669"/>
    <property type="project" value="TreeGrafter"/>
</dbReference>
<dbReference type="SUPFAM" id="SSF160369">
    <property type="entry name" value="Ribosomal protein L10-like"/>
    <property type="match status" value="1"/>
</dbReference>
<comment type="function">
    <text evidence="1">Ribosomal protein P0 is the functional equivalent of E.coli protein L10.</text>
</comment>
<evidence type="ECO:0000256" key="4">
    <source>
        <dbReference type="ARBA" id="ARBA00022490"/>
    </source>
</evidence>
<accession>A0AAE0G5S4</accession>
<dbReference type="InterPro" id="IPR051742">
    <property type="entry name" value="Ribosome_Assembly_uL10"/>
</dbReference>
<dbReference type="Pfam" id="PF00466">
    <property type="entry name" value="Ribosomal_L10"/>
    <property type="match status" value="1"/>
</dbReference>
<protein>
    <recommendedName>
        <fullName evidence="6">Ribosome assembly factor mrt4</fullName>
    </recommendedName>
</protein>
<dbReference type="Gene3D" id="3.90.105.20">
    <property type="match status" value="1"/>
</dbReference>
<dbReference type="AlphaFoldDB" id="A0AAE0G5S4"/>
<keyword evidence="6" id="KW-0690">Ribosome biogenesis</keyword>
<keyword evidence="9" id="KW-1185">Reference proteome</keyword>
<evidence type="ECO:0000256" key="3">
    <source>
        <dbReference type="ARBA" id="ARBA00008889"/>
    </source>
</evidence>
<keyword evidence="5 6" id="KW-0539">Nucleus</keyword>